<dbReference type="Pfam" id="PF01370">
    <property type="entry name" value="Epimerase"/>
    <property type="match status" value="1"/>
</dbReference>
<reference evidence="2 3" key="1">
    <citation type="submission" date="2017-09" db="EMBL/GenBank/DDBJ databases">
        <title>Sphingomonas ginsenosidimutans KACC 14949, whole genome shotgun sequence.</title>
        <authorList>
            <person name="Feng G."/>
            <person name="Zhu H."/>
        </authorList>
    </citation>
    <scope>NUCLEOTIDE SEQUENCE [LARGE SCALE GENOMIC DNA]</scope>
    <source>
        <strain evidence="2 3">KACC 14949</strain>
    </source>
</reference>
<sequence>MNNELVTLIGGGGFLGRYVAQALLQAGARVRVAQRDPRQAFFLKPLGGLGQTQFVAADVTRPDTIVRAVQGASAVVNLVGVFGKDQQRVHVDGARAVAEAAQDEGAALVHISAIGADAAGDSAYARTKGAGEGAVRAAAPDATFLRPSTVFGREDQFINRFAQMIATLPVVPVLRAGARFQPVYAADVAHAVLRAITDPTTFGGRTFELGGPEMLTMLELHQRIAAHIGRSPHFAALPDALGGLIASIPGTPISADQWKMLQHDNVVAPHAEGLAALGITPTPLDSVAPGWLVRFRKTGRFGMLNSAA</sequence>
<keyword evidence="3" id="KW-1185">Reference proteome</keyword>
<dbReference type="EMBL" id="NWVD01000002">
    <property type="protein sequence ID" value="PCG09373.1"/>
    <property type="molecule type" value="Genomic_DNA"/>
</dbReference>
<dbReference type="GO" id="GO:0044877">
    <property type="term" value="F:protein-containing complex binding"/>
    <property type="evidence" value="ECO:0007669"/>
    <property type="project" value="TreeGrafter"/>
</dbReference>
<dbReference type="PANTHER" id="PTHR12126:SF11">
    <property type="entry name" value="NADH DEHYDROGENASE [UBIQUINONE] 1 ALPHA SUBCOMPLEX SUBUNIT 9, MITOCHONDRIAL"/>
    <property type="match status" value="1"/>
</dbReference>
<evidence type="ECO:0000259" key="1">
    <source>
        <dbReference type="Pfam" id="PF01370"/>
    </source>
</evidence>
<evidence type="ECO:0000313" key="2">
    <source>
        <dbReference type="EMBL" id="PCG09373.1"/>
    </source>
</evidence>
<dbReference type="InterPro" id="IPR001509">
    <property type="entry name" value="Epimerase_deHydtase"/>
</dbReference>
<accession>A0A2A4HZF7</accession>
<dbReference type="RefSeq" id="WP_096610883.1">
    <property type="nucleotide sequence ID" value="NZ_NWVD01000002.1"/>
</dbReference>
<dbReference type="SUPFAM" id="SSF51735">
    <property type="entry name" value="NAD(P)-binding Rossmann-fold domains"/>
    <property type="match status" value="1"/>
</dbReference>
<name>A0A2A4HZF7_9SPHN</name>
<feature type="domain" description="NAD-dependent epimerase/dehydratase" evidence="1">
    <location>
        <begin position="7"/>
        <end position="210"/>
    </location>
</feature>
<dbReference type="Gene3D" id="3.40.50.720">
    <property type="entry name" value="NAD(P)-binding Rossmann-like Domain"/>
    <property type="match status" value="1"/>
</dbReference>
<dbReference type="Proteomes" id="UP000218784">
    <property type="component" value="Unassembled WGS sequence"/>
</dbReference>
<dbReference type="CDD" id="cd05271">
    <property type="entry name" value="NDUFA9_like_SDR_a"/>
    <property type="match status" value="1"/>
</dbReference>
<dbReference type="InterPro" id="IPR051207">
    <property type="entry name" value="ComplexI_NDUFA9_subunit"/>
</dbReference>
<gene>
    <name evidence="2" type="ORF">COA17_05625</name>
</gene>
<comment type="caution">
    <text evidence="2">The sequence shown here is derived from an EMBL/GenBank/DDBJ whole genome shotgun (WGS) entry which is preliminary data.</text>
</comment>
<dbReference type="PANTHER" id="PTHR12126">
    <property type="entry name" value="NADH-UBIQUINONE OXIDOREDUCTASE 39 KDA SUBUNIT-RELATED"/>
    <property type="match status" value="1"/>
</dbReference>
<dbReference type="AlphaFoldDB" id="A0A2A4HZF7"/>
<protein>
    <submittedName>
        <fullName evidence="2">Complex I NDUFA9 subunit family protein</fullName>
    </submittedName>
</protein>
<evidence type="ECO:0000313" key="3">
    <source>
        <dbReference type="Proteomes" id="UP000218784"/>
    </source>
</evidence>
<organism evidence="2 3">
    <name type="scientific">Sphingomonas ginsenosidimutans</name>
    <dbReference type="NCBI Taxonomy" id="862134"/>
    <lineage>
        <taxon>Bacteria</taxon>
        <taxon>Pseudomonadati</taxon>
        <taxon>Pseudomonadota</taxon>
        <taxon>Alphaproteobacteria</taxon>
        <taxon>Sphingomonadales</taxon>
        <taxon>Sphingomonadaceae</taxon>
        <taxon>Sphingomonas</taxon>
    </lineage>
</organism>
<proteinExistence type="predicted"/>
<dbReference type="InterPro" id="IPR036291">
    <property type="entry name" value="NAD(P)-bd_dom_sf"/>
</dbReference>